<keyword evidence="3" id="KW-1185">Reference proteome</keyword>
<reference evidence="2 3" key="1">
    <citation type="journal article" date="2015" name="BMC Genomics">
        <title>Comparative genomics and metabolic profiling of the genus Lysobacter.</title>
        <authorList>
            <person name="de Bruijn I."/>
            <person name="Cheng X."/>
            <person name="de Jager V."/>
            <person name="Exposito R.G."/>
            <person name="Watrous J."/>
            <person name="Patel N."/>
            <person name="Postma J."/>
            <person name="Dorrestein P.C."/>
            <person name="Kobayashi D."/>
            <person name="Raaijmakers J.M."/>
        </authorList>
    </citation>
    <scope>NUCLEOTIDE SEQUENCE [LARGE SCALE GENOMIC DNA]</scope>
    <source>
        <strain evidence="2 3">76</strain>
    </source>
</reference>
<dbReference type="EMBL" id="CP011129">
    <property type="protein sequence ID" value="ALN82206.1"/>
    <property type="molecule type" value="Genomic_DNA"/>
</dbReference>
<accession>A0A0S2E3T8</accession>
<name>A0A0S2E3T8_LYSAN</name>
<dbReference type="PATRIC" id="fig|84531.7.peg.4484"/>
<dbReference type="KEGG" id="laq:GLA29479_4594"/>
<dbReference type="OrthoDB" id="8703271at2"/>
<dbReference type="KEGG" id="lab:LA76x_4090"/>
<feature type="signal peptide" evidence="1">
    <location>
        <begin position="1"/>
        <end position="21"/>
    </location>
</feature>
<evidence type="ECO:0000313" key="3">
    <source>
        <dbReference type="Proteomes" id="UP000060787"/>
    </source>
</evidence>
<protein>
    <recommendedName>
        <fullName evidence="4">Secreted protein</fullName>
    </recommendedName>
</protein>
<organism evidence="2 3">
    <name type="scientific">Lysobacter antibioticus</name>
    <dbReference type="NCBI Taxonomy" id="84531"/>
    <lineage>
        <taxon>Bacteria</taxon>
        <taxon>Pseudomonadati</taxon>
        <taxon>Pseudomonadota</taxon>
        <taxon>Gammaproteobacteria</taxon>
        <taxon>Lysobacterales</taxon>
        <taxon>Lysobacteraceae</taxon>
        <taxon>Lysobacter</taxon>
    </lineage>
</organism>
<gene>
    <name evidence="2" type="ORF">LA76x_4090</name>
</gene>
<evidence type="ECO:0000313" key="2">
    <source>
        <dbReference type="EMBL" id="ALN82206.1"/>
    </source>
</evidence>
<evidence type="ECO:0008006" key="4">
    <source>
        <dbReference type="Google" id="ProtNLM"/>
    </source>
</evidence>
<evidence type="ECO:0000256" key="1">
    <source>
        <dbReference type="SAM" id="SignalP"/>
    </source>
</evidence>
<proteinExistence type="predicted"/>
<sequence length="159" mass="17326">MRVLSSLTVAVLLAIAPAAFGAERPYVAVEQRFNAEQMKATGLDTLSPQQLALLNELLSQEQTAAVAEATKAVRSERKGLLDRGDVEPVQSALKGEFRGWSIGTVFELENGQRWRVTEGSLFLGKPVPPPKVTIKPGLMGGWFLEVEGQTPKAKVRRLD</sequence>
<dbReference type="Proteomes" id="UP000060787">
    <property type="component" value="Chromosome"/>
</dbReference>
<dbReference type="eggNOG" id="ENOG5033KPQ">
    <property type="taxonomic scope" value="Bacteria"/>
</dbReference>
<dbReference type="RefSeq" id="WP_057972666.1">
    <property type="nucleotide sequence ID" value="NZ_CP011129.1"/>
</dbReference>
<dbReference type="AlphaFoldDB" id="A0A0S2E3T8"/>
<feature type="chain" id="PRO_5009798085" description="Secreted protein" evidence="1">
    <location>
        <begin position="22"/>
        <end position="159"/>
    </location>
</feature>
<keyword evidence="1" id="KW-0732">Signal</keyword>